<dbReference type="InterPro" id="IPR012448">
    <property type="entry name" value="DUF1652"/>
</dbReference>
<accession>A0A0D0KYJ4</accession>
<protein>
    <recommendedName>
        <fullName evidence="3">DUF1652 domain-containing protein</fullName>
    </recommendedName>
</protein>
<dbReference type="EMBL" id="JXQW01000012">
    <property type="protein sequence ID" value="KIQ03542.1"/>
    <property type="molecule type" value="Genomic_DNA"/>
</dbReference>
<dbReference type="Pfam" id="PF07865">
    <property type="entry name" value="DUF1652"/>
    <property type="match status" value="1"/>
</dbReference>
<name>A0A0D0KYJ4_9PSED</name>
<dbReference type="RefSeq" id="WP_042552953.1">
    <property type="nucleotide sequence ID" value="NZ_JXQW01000012.1"/>
</dbReference>
<evidence type="ECO:0000313" key="2">
    <source>
        <dbReference type="Proteomes" id="UP000032068"/>
    </source>
</evidence>
<reference evidence="1 2" key="1">
    <citation type="submission" date="2014-12" db="EMBL/GenBank/DDBJ databases">
        <title>16Stimator: statistical estimation of ribosomal gene copy numbers from draft genome assemblies.</title>
        <authorList>
            <person name="Perisin M.A."/>
            <person name="Vetter M."/>
            <person name="Gilbert J.A."/>
            <person name="Bergelson J."/>
        </authorList>
    </citation>
    <scope>NUCLEOTIDE SEQUENCE [LARGE SCALE GENOMIC DNA]</scope>
    <source>
        <strain evidence="1 2">MEJ086</strain>
    </source>
</reference>
<dbReference type="OrthoDB" id="6906904at2"/>
<evidence type="ECO:0000313" key="1">
    <source>
        <dbReference type="EMBL" id="KIQ03542.1"/>
    </source>
</evidence>
<dbReference type="Proteomes" id="UP000032068">
    <property type="component" value="Unassembled WGS sequence"/>
</dbReference>
<comment type="caution">
    <text evidence="1">The sequence shown here is derived from an EMBL/GenBank/DDBJ whole genome shotgun (WGS) entry which is preliminary data.</text>
</comment>
<dbReference type="AlphaFoldDB" id="A0A0D0KYJ4"/>
<sequence length="85" mass="9347">MMSPLEFRQIVESAFLPMKCTCSVAPDDSVTIQIRDPATEAVLLNVAGLKRSELGSSRAISKIVLQIRQDLAALQMASPICRRQM</sequence>
<proteinExistence type="predicted"/>
<evidence type="ECO:0008006" key="3">
    <source>
        <dbReference type="Google" id="ProtNLM"/>
    </source>
</evidence>
<gene>
    <name evidence="1" type="ORF">RU08_06310</name>
</gene>
<organism evidence="1 2">
    <name type="scientific">Pseudomonas fulva</name>
    <dbReference type="NCBI Taxonomy" id="47880"/>
    <lineage>
        <taxon>Bacteria</taxon>
        <taxon>Pseudomonadati</taxon>
        <taxon>Pseudomonadota</taxon>
        <taxon>Gammaproteobacteria</taxon>
        <taxon>Pseudomonadales</taxon>
        <taxon>Pseudomonadaceae</taxon>
        <taxon>Pseudomonas</taxon>
    </lineage>
</organism>